<evidence type="ECO:0000259" key="4">
    <source>
        <dbReference type="PROSITE" id="PS50200"/>
    </source>
</evidence>
<dbReference type="InterPro" id="IPR000651">
    <property type="entry name" value="Ras-like_Gua-exchang_fac_N"/>
</dbReference>
<dbReference type="InterPro" id="IPR001895">
    <property type="entry name" value="RASGEF_cat_dom"/>
</dbReference>
<dbReference type="PROSITE" id="PS50009">
    <property type="entry name" value="RASGEF_CAT"/>
    <property type="match status" value="1"/>
</dbReference>
<feature type="domain" description="Ras-GEF" evidence="3">
    <location>
        <begin position="241"/>
        <end position="503"/>
    </location>
</feature>
<protein>
    <submittedName>
        <fullName evidence="6">Ral guanine nucleotide dissociation stimulator-like 1 isoform X3</fullName>
    </submittedName>
</protein>
<dbReference type="InterPro" id="IPR008937">
    <property type="entry name" value="Ras-like_GEF"/>
</dbReference>
<gene>
    <name evidence="6" type="ORF">FWK35_00023588</name>
</gene>
<evidence type="ECO:0000256" key="1">
    <source>
        <dbReference type="ARBA" id="ARBA00022658"/>
    </source>
</evidence>
<dbReference type="PROSITE" id="PS50212">
    <property type="entry name" value="RASGEF_NTER"/>
    <property type="match status" value="1"/>
</dbReference>
<dbReference type="InterPro" id="IPR023578">
    <property type="entry name" value="Ras_GEF_dom_sf"/>
</dbReference>
<keyword evidence="1 2" id="KW-0344">Guanine-nucleotide releasing factor</keyword>
<organism evidence="6 7">
    <name type="scientific">Aphis craccivora</name>
    <name type="common">Cowpea aphid</name>
    <dbReference type="NCBI Taxonomy" id="307492"/>
    <lineage>
        <taxon>Eukaryota</taxon>
        <taxon>Metazoa</taxon>
        <taxon>Ecdysozoa</taxon>
        <taxon>Arthropoda</taxon>
        <taxon>Hexapoda</taxon>
        <taxon>Insecta</taxon>
        <taxon>Pterygota</taxon>
        <taxon>Neoptera</taxon>
        <taxon>Paraneoptera</taxon>
        <taxon>Hemiptera</taxon>
        <taxon>Sternorrhyncha</taxon>
        <taxon>Aphidomorpha</taxon>
        <taxon>Aphidoidea</taxon>
        <taxon>Aphididae</taxon>
        <taxon>Aphidini</taxon>
        <taxon>Aphis</taxon>
        <taxon>Aphis</taxon>
    </lineage>
</organism>
<dbReference type="SUPFAM" id="SSF54236">
    <property type="entry name" value="Ubiquitin-like"/>
    <property type="match status" value="1"/>
</dbReference>
<dbReference type="GO" id="GO:0005085">
    <property type="term" value="F:guanyl-nucleotide exchange factor activity"/>
    <property type="evidence" value="ECO:0007669"/>
    <property type="project" value="UniProtKB-KW"/>
</dbReference>
<dbReference type="EMBL" id="VUJU01004481">
    <property type="protein sequence ID" value="KAF0754211.1"/>
    <property type="molecule type" value="Genomic_DNA"/>
</dbReference>
<dbReference type="InterPro" id="IPR019804">
    <property type="entry name" value="Ras_G-nucl-exch_fac_CS"/>
</dbReference>
<dbReference type="PANTHER" id="PTHR23113:SF312">
    <property type="entry name" value="RAL GUANINE NUCLEOTIDE DISSOCIATION STIMULATOR-LIKE, ISOFORM E"/>
    <property type="match status" value="1"/>
</dbReference>
<dbReference type="CDD" id="cd00155">
    <property type="entry name" value="RasGEF"/>
    <property type="match status" value="1"/>
</dbReference>
<dbReference type="Pfam" id="PF00788">
    <property type="entry name" value="RA"/>
    <property type="match status" value="1"/>
</dbReference>
<dbReference type="Gene3D" id="1.10.840.10">
    <property type="entry name" value="Ras guanine-nucleotide exchange factors catalytic domain"/>
    <property type="match status" value="1"/>
</dbReference>
<dbReference type="PROSITE" id="PS50200">
    <property type="entry name" value="RA"/>
    <property type="match status" value="1"/>
</dbReference>
<sequence length="702" mass="80194">MGHLKVGRLNFNLFNQVSDDLAGTNFRGKSRQPTWKLWGEEREEGAVYTIYLKKVRYQNPTKTLLLESDDERSHLEWETIRVKFIKAGTIEKLVNSLASDDGELESTFVNIFLATYRTFASPHHVLSLLIERYEYLVNNKEALSESMIDPHKKTVVSALHVWLDSYPEDFRDPPLHTCLRCLHSFTFTYLPKTELHIKATYRLERFLKECKQSDTTTFISDDYDLVIANSPHSPYNFPNIAERHFAEQLTRMDRDVLRSMVAHQCLGAVWSKNKRAGSAPTVLATIDQFNAVSLRVISTVILAINSDRPHVIETWIDIAQELRVLKNFSSLKAIISGLQSNSVFRLKKTWHSVPRDKVELFQELARIFSEENNQWAQRKLLIREGTAKFADTFGHNDRHLQKIIQKQQSTMSKLNIGTIPYLGTFLTDLTMIDAATPDLLPDGLINFDKKRKEFEVLAQIKLLQGAANSYNIPEDSVFDQWFHSILVLDDREAFRISCQIEPSDNIPSSCANSIIGTGKKQNYEHKKNDSISSNCSSKSLYGLSDDGLHSPNNSLDKQDSLLDLSSSSSSYSLQSFDMSLNGSNNTNIIVKNSVNNSTFNTSSDFYIIRITVDADNVETDGVVLYKSIMLSNNERTPQVIRNAMLKFCIDDDPENYILSQVLPDKEMILPMTANVYYAVNTEYDLNFLLRKKTWKNNTIPKK</sequence>
<dbReference type="PANTHER" id="PTHR23113">
    <property type="entry name" value="GUANINE NUCLEOTIDE EXCHANGE FACTOR"/>
    <property type="match status" value="1"/>
</dbReference>
<evidence type="ECO:0000259" key="3">
    <source>
        <dbReference type="PROSITE" id="PS50009"/>
    </source>
</evidence>
<keyword evidence="7" id="KW-1185">Reference proteome</keyword>
<dbReference type="SMART" id="SM00229">
    <property type="entry name" value="RasGEFN"/>
    <property type="match status" value="1"/>
</dbReference>
<feature type="domain" description="Ras-associating" evidence="4">
    <location>
        <begin position="604"/>
        <end position="694"/>
    </location>
</feature>
<reference evidence="6 7" key="1">
    <citation type="submission" date="2019-08" db="EMBL/GenBank/DDBJ databases">
        <title>Whole genome of Aphis craccivora.</title>
        <authorList>
            <person name="Voronova N.V."/>
            <person name="Shulinski R.S."/>
            <person name="Bandarenka Y.V."/>
            <person name="Zhorov D.G."/>
            <person name="Warner D."/>
        </authorList>
    </citation>
    <scope>NUCLEOTIDE SEQUENCE [LARGE SCALE GENOMIC DNA]</scope>
    <source>
        <strain evidence="6">180601</strain>
        <tissue evidence="6">Whole Body</tissue>
    </source>
</reference>
<comment type="caution">
    <text evidence="6">The sequence shown here is derived from an EMBL/GenBank/DDBJ whole genome shotgun (WGS) entry which is preliminary data.</text>
</comment>
<dbReference type="Pfam" id="PF00617">
    <property type="entry name" value="RasGEF"/>
    <property type="match status" value="1"/>
</dbReference>
<dbReference type="AlphaFoldDB" id="A0A6G0YE46"/>
<proteinExistence type="predicted"/>
<dbReference type="PROSITE" id="PS00720">
    <property type="entry name" value="RASGEF"/>
    <property type="match status" value="1"/>
</dbReference>
<dbReference type="Gene3D" id="3.10.20.90">
    <property type="entry name" value="Phosphatidylinositol 3-kinase Catalytic Subunit, Chain A, domain 1"/>
    <property type="match status" value="1"/>
</dbReference>
<dbReference type="CDD" id="cd06224">
    <property type="entry name" value="REM"/>
    <property type="match status" value="1"/>
</dbReference>
<evidence type="ECO:0000313" key="7">
    <source>
        <dbReference type="Proteomes" id="UP000478052"/>
    </source>
</evidence>
<evidence type="ECO:0000256" key="2">
    <source>
        <dbReference type="PROSITE-ProRule" id="PRU00168"/>
    </source>
</evidence>
<dbReference type="SMART" id="SM00147">
    <property type="entry name" value="RasGEF"/>
    <property type="match status" value="1"/>
</dbReference>
<evidence type="ECO:0000313" key="6">
    <source>
        <dbReference type="EMBL" id="KAF0754211.1"/>
    </source>
</evidence>
<dbReference type="InterPro" id="IPR000159">
    <property type="entry name" value="RA_dom"/>
</dbReference>
<dbReference type="GO" id="GO:0007265">
    <property type="term" value="P:Ras protein signal transduction"/>
    <property type="evidence" value="ECO:0007669"/>
    <property type="project" value="TreeGrafter"/>
</dbReference>
<feature type="domain" description="N-terminal Ras-GEF" evidence="5">
    <location>
        <begin position="81"/>
        <end position="211"/>
    </location>
</feature>
<dbReference type="SMART" id="SM00314">
    <property type="entry name" value="RA"/>
    <property type="match status" value="1"/>
</dbReference>
<dbReference type="Pfam" id="PF00618">
    <property type="entry name" value="RasGEF_N"/>
    <property type="match status" value="1"/>
</dbReference>
<dbReference type="OrthoDB" id="26687at2759"/>
<dbReference type="InterPro" id="IPR036964">
    <property type="entry name" value="RASGEF_cat_dom_sf"/>
</dbReference>
<dbReference type="CDD" id="cd00153">
    <property type="entry name" value="RA_RalGDS_like"/>
    <property type="match status" value="1"/>
</dbReference>
<dbReference type="Gene3D" id="1.20.870.10">
    <property type="entry name" value="Son of sevenless (SoS) protein Chain: S domain 1"/>
    <property type="match status" value="1"/>
</dbReference>
<evidence type="ECO:0000259" key="5">
    <source>
        <dbReference type="PROSITE" id="PS50212"/>
    </source>
</evidence>
<name>A0A6G0YE46_APHCR</name>
<dbReference type="InterPro" id="IPR029071">
    <property type="entry name" value="Ubiquitin-like_domsf"/>
</dbReference>
<dbReference type="Proteomes" id="UP000478052">
    <property type="component" value="Unassembled WGS sequence"/>
</dbReference>
<accession>A0A6G0YE46</accession>
<dbReference type="GO" id="GO:0005886">
    <property type="term" value="C:plasma membrane"/>
    <property type="evidence" value="ECO:0007669"/>
    <property type="project" value="TreeGrafter"/>
</dbReference>
<dbReference type="SUPFAM" id="SSF48366">
    <property type="entry name" value="Ras GEF"/>
    <property type="match status" value="1"/>
</dbReference>